<evidence type="ECO:0000259" key="2">
    <source>
        <dbReference type="PROSITE" id="PS51391"/>
    </source>
</evidence>
<dbReference type="InterPro" id="IPR024637">
    <property type="entry name" value="Ctk3_C"/>
</dbReference>
<feature type="domain" description="CID" evidence="2">
    <location>
        <begin position="3"/>
        <end position="141"/>
    </location>
</feature>
<dbReference type="GO" id="GO:0045943">
    <property type="term" value="P:positive regulation of transcription by RNA polymerase I"/>
    <property type="evidence" value="ECO:0007669"/>
    <property type="project" value="TreeGrafter"/>
</dbReference>
<proteinExistence type="predicted"/>
<dbReference type="InterPro" id="IPR042326">
    <property type="entry name" value="Ctk3"/>
</dbReference>
<protein>
    <recommendedName>
        <fullName evidence="2">CID domain-containing protein</fullName>
    </recommendedName>
</protein>
<dbReference type="Gene3D" id="1.25.40.90">
    <property type="match status" value="1"/>
</dbReference>
<dbReference type="PANTHER" id="PTHR28291:SF1">
    <property type="entry name" value="CTD KINASE SUBUNIT GAMMA"/>
    <property type="match status" value="1"/>
</dbReference>
<feature type="region of interest" description="Disordered" evidence="1">
    <location>
        <begin position="141"/>
        <end position="180"/>
    </location>
</feature>
<gene>
    <name evidence="3" type="ORF">WHR41_02621</name>
</gene>
<dbReference type="InterPro" id="IPR006569">
    <property type="entry name" value="CID_dom"/>
</dbReference>
<feature type="compositionally biased region" description="Low complexity" evidence="1">
    <location>
        <begin position="156"/>
        <end position="171"/>
    </location>
</feature>
<comment type="caution">
    <text evidence="3">The sequence shown here is derived from an EMBL/GenBank/DDBJ whole genome shotgun (WGS) entry which is preliminary data.</text>
</comment>
<dbReference type="GO" id="GO:0070692">
    <property type="term" value="C:CTDK-1 complex"/>
    <property type="evidence" value="ECO:0007669"/>
    <property type="project" value="InterPro"/>
</dbReference>
<accession>A0AB34KZX6</accession>
<organism evidence="3 4">
    <name type="scientific">Cladosporium halotolerans</name>
    <dbReference type="NCBI Taxonomy" id="1052096"/>
    <lineage>
        <taxon>Eukaryota</taxon>
        <taxon>Fungi</taxon>
        <taxon>Dikarya</taxon>
        <taxon>Ascomycota</taxon>
        <taxon>Pezizomycotina</taxon>
        <taxon>Dothideomycetes</taxon>
        <taxon>Dothideomycetidae</taxon>
        <taxon>Cladosporiales</taxon>
        <taxon>Cladosporiaceae</taxon>
        <taxon>Cladosporium</taxon>
    </lineage>
</organism>
<dbReference type="Pfam" id="PF12243">
    <property type="entry name" value="CTK3"/>
    <property type="match status" value="1"/>
</dbReference>
<reference evidence="3 4" key="1">
    <citation type="journal article" date="2020" name="Microbiol. Resour. Announc.">
        <title>Draft Genome Sequence of a Cladosporium Species Isolated from the Mesophotic Ascidian Didemnum maculosum.</title>
        <authorList>
            <person name="Gioti A."/>
            <person name="Siaperas R."/>
            <person name="Nikolaivits E."/>
            <person name="Le Goff G."/>
            <person name="Ouazzani J."/>
            <person name="Kotoulas G."/>
            <person name="Topakas E."/>
        </authorList>
    </citation>
    <scope>NUCLEOTIDE SEQUENCE [LARGE SCALE GENOMIC DNA]</scope>
    <source>
        <strain evidence="3 4">TM138-S3</strain>
    </source>
</reference>
<dbReference type="PROSITE" id="PS51391">
    <property type="entry name" value="CID"/>
    <property type="match status" value="1"/>
</dbReference>
<dbReference type="Proteomes" id="UP000803884">
    <property type="component" value="Unassembled WGS sequence"/>
</dbReference>
<dbReference type="GO" id="GO:0032786">
    <property type="term" value="P:positive regulation of DNA-templated transcription, elongation"/>
    <property type="evidence" value="ECO:0007669"/>
    <property type="project" value="InterPro"/>
</dbReference>
<dbReference type="PANTHER" id="PTHR28291">
    <property type="entry name" value="CTD KINASE SUBUNIT GAMMA"/>
    <property type="match status" value="1"/>
</dbReference>
<evidence type="ECO:0000313" key="3">
    <source>
        <dbReference type="EMBL" id="KAL1588850.1"/>
    </source>
</evidence>
<dbReference type="Pfam" id="PF12350">
    <property type="entry name" value="CTK3_C"/>
    <property type="match status" value="1"/>
</dbReference>
<keyword evidence="4" id="KW-1185">Reference proteome</keyword>
<sequence length="254" mass="27564">MADPFEVRMRFTSLLHHLNASTNSALKTAHYALKHAAFAEDLHSCILEQLERTPSLNARANIAYFLPALCDAAAAAPQPPPAYPRMIERDILRLVELVAPAEGGGAANVRVVRSVLKSLGAKGFLQAQTVAELEEFIAGRGEAGGAGGSPAEDDGTPAAGTAARGTPASGREPWAAPAVRLDKRQIEQRIEEDRERHKRAREGIWAIAQEAADLGLDAERERLWAESSDMEEDDYELAKEEADQRKQCLSFEGV</sequence>
<dbReference type="InterPro" id="IPR008942">
    <property type="entry name" value="ENTH_VHS"/>
</dbReference>
<name>A0AB34KZX6_9PEZI</name>
<evidence type="ECO:0000313" key="4">
    <source>
        <dbReference type="Proteomes" id="UP000803884"/>
    </source>
</evidence>
<dbReference type="RefSeq" id="XP_069231955.1">
    <property type="nucleotide sequence ID" value="XM_069371227.1"/>
</dbReference>
<dbReference type="EMBL" id="JAAQHG020000006">
    <property type="protein sequence ID" value="KAL1588850.1"/>
    <property type="molecule type" value="Genomic_DNA"/>
</dbReference>
<dbReference type="GeneID" id="96004065"/>
<dbReference type="AlphaFoldDB" id="A0AB34KZX6"/>
<evidence type="ECO:0000256" key="1">
    <source>
        <dbReference type="SAM" id="MobiDB-lite"/>
    </source>
</evidence>
<dbReference type="InterPro" id="IPR024638">
    <property type="entry name" value="Ctk3_N"/>
</dbReference>